<accession>A0ABY7TCY2</accession>
<feature type="signal peptide" evidence="1">
    <location>
        <begin position="1"/>
        <end position="22"/>
    </location>
</feature>
<name>A0ABY7TCY2_9SPHI</name>
<organism evidence="2 3">
    <name type="scientific">Mucilaginibacter jinjuensis</name>
    <dbReference type="NCBI Taxonomy" id="1176721"/>
    <lineage>
        <taxon>Bacteria</taxon>
        <taxon>Pseudomonadati</taxon>
        <taxon>Bacteroidota</taxon>
        <taxon>Sphingobacteriia</taxon>
        <taxon>Sphingobacteriales</taxon>
        <taxon>Sphingobacteriaceae</taxon>
        <taxon>Mucilaginibacter</taxon>
    </lineage>
</organism>
<dbReference type="RefSeq" id="WP_273632514.1">
    <property type="nucleotide sequence ID" value="NZ_CP117167.1"/>
</dbReference>
<dbReference type="EMBL" id="CP117167">
    <property type="protein sequence ID" value="WCT14186.1"/>
    <property type="molecule type" value="Genomic_DNA"/>
</dbReference>
<keyword evidence="3" id="KW-1185">Reference proteome</keyword>
<evidence type="ECO:0000313" key="3">
    <source>
        <dbReference type="Proteomes" id="UP001216139"/>
    </source>
</evidence>
<reference evidence="2 3" key="1">
    <citation type="submission" date="2023-02" db="EMBL/GenBank/DDBJ databases">
        <title>Genome sequence of Mucilaginibacter jinjuensis strain KACC 16571.</title>
        <authorList>
            <person name="Kim S."/>
            <person name="Heo J."/>
            <person name="Kwon S.-W."/>
        </authorList>
    </citation>
    <scope>NUCLEOTIDE SEQUENCE [LARGE SCALE GENOMIC DNA]</scope>
    <source>
        <strain evidence="2 3">KACC 16571</strain>
    </source>
</reference>
<dbReference type="Proteomes" id="UP001216139">
    <property type="component" value="Chromosome"/>
</dbReference>
<proteinExistence type="predicted"/>
<feature type="chain" id="PRO_5046880664" evidence="1">
    <location>
        <begin position="23"/>
        <end position="297"/>
    </location>
</feature>
<gene>
    <name evidence="2" type="ORF">PQO05_09590</name>
</gene>
<sequence length="297" mass="31848">MVKQKNVKALIALCALVSLLWASCKKDKDDTATPVTDHTRPVTATSNAYVSNLFEFNPAPGQFTNTSLGDTVAAKGTLKTNQGLVSLGAWGGYIIVGFDHTVLDVSGKTDFIVYGNAFASFAEPGVIWVMQDTNGNGKPDDTWYEIKGSAYGKPGYNANYSVTYTRPKCDTCSVPWKDNLGKTGMVQTNVFHTQAYFPKGIKGDTYTLTGSLLPSTNINDSNPSFITSASFDYGYADNSAGGDKIDIATAVDTKGNPVNLKGIDFIKVQTGILYNMGWLGEQSTEFTGAADLSLLKN</sequence>
<dbReference type="PROSITE" id="PS51257">
    <property type="entry name" value="PROKAR_LIPOPROTEIN"/>
    <property type="match status" value="1"/>
</dbReference>
<protein>
    <submittedName>
        <fullName evidence="2">Cell surface protein</fullName>
    </submittedName>
</protein>
<evidence type="ECO:0000313" key="2">
    <source>
        <dbReference type="EMBL" id="WCT14186.1"/>
    </source>
</evidence>
<keyword evidence="1" id="KW-0732">Signal</keyword>
<evidence type="ECO:0000256" key="1">
    <source>
        <dbReference type="SAM" id="SignalP"/>
    </source>
</evidence>